<sequence length="118" mass="14022">MDTFLGFDGEFLAFPRAIEKYWLRFPDLWREADERGMEFSLIHTTESSSAFVFSHDEEAWVYTIYGSEDGAWVEKVSGRYVGAYSDTGWLLAQITRWHLERRIEESRRDRHRSTDDTE</sequence>
<organism evidence="1 2">
    <name type="scientific">Flaviflexus salsibiostraticola</name>
    <dbReference type="NCBI Taxonomy" id="1282737"/>
    <lineage>
        <taxon>Bacteria</taxon>
        <taxon>Bacillati</taxon>
        <taxon>Actinomycetota</taxon>
        <taxon>Actinomycetes</taxon>
        <taxon>Actinomycetales</taxon>
        <taxon>Actinomycetaceae</taxon>
        <taxon>Flaviflexus</taxon>
    </lineage>
</organism>
<keyword evidence="2" id="KW-1185">Reference proteome</keyword>
<reference evidence="1 2" key="1">
    <citation type="submission" date="2018-12" db="EMBL/GenBank/DDBJ databases">
        <title>Complete genome sequence of Flaviflexus salsibiostraticola KCTC 33148.</title>
        <authorList>
            <person name="Bae J.-W."/>
        </authorList>
    </citation>
    <scope>NUCLEOTIDE SEQUENCE [LARGE SCALE GENOMIC DNA]</scope>
    <source>
        <strain evidence="1 2">KCTC 33148</strain>
    </source>
</reference>
<dbReference type="KEGG" id="fsl:EJO69_10165"/>
<accession>A0A3Q8WWF8</accession>
<protein>
    <submittedName>
        <fullName evidence="1">Uncharacterized protein</fullName>
    </submittedName>
</protein>
<dbReference type="EMBL" id="CP034438">
    <property type="protein sequence ID" value="AZN30622.1"/>
    <property type="molecule type" value="Genomic_DNA"/>
</dbReference>
<dbReference type="Proteomes" id="UP000270021">
    <property type="component" value="Chromosome"/>
</dbReference>
<evidence type="ECO:0000313" key="1">
    <source>
        <dbReference type="EMBL" id="AZN30622.1"/>
    </source>
</evidence>
<evidence type="ECO:0000313" key="2">
    <source>
        <dbReference type="Proteomes" id="UP000270021"/>
    </source>
</evidence>
<dbReference type="RefSeq" id="WP_126041531.1">
    <property type="nucleotide sequence ID" value="NZ_CP034438.1"/>
</dbReference>
<name>A0A3Q8WWF8_9ACTO</name>
<gene>
    <name evidence="1" type="ORF">EJO69_10165</name>
</gene>
<proteinExistence type="predicted"/>
<dbReference type="AlphaFoldDB" id="A0A3Q8WWF8"/>